<organism evidence="2 3">
    <name type="scientific">Trypanosoma cruzi marinkellei</name>
    <dbReference type="NCBI Taxonomy" id="85056"/>
    <lineage>
        <taxon>Eukaryota</taxon>
        <taxon>Discoba</taxon>
        <taxon>Euglenozoa</taxon>
        <taxon>Kinetoplastea</taxon>
        <taxon>Metakinetoplastina</taxon>
        <taxon>Trypanosomatida</taxon>
        <taxon>Trypanosomatidae</taxon>
        <taxon>Trypanosoma</taxon>
        <taxon>Schizotrypanum</taxon>
    </lineage>
</organism>
<dbReference type="EMBL" id="AHKC01009038">
    <property type="protein sequence ID" value="EKF33809.1"/>
    <property type="molecule type" value="Genomic_DNA"/>
</dbReference>
<name>K2N779_TRYCR</name>
<feature type="compositionally biased region" description="Basic residues" evidence="1">
    <location>
        <begin position="233"/>
        <end position="248"/>
    </location>
</feature>
<evidence type="ECO:0000313" key="2">
    <source>
        <dbReference type="EMBL" id="EKF33809.1"/>
    </source>
</evidence>
<sequence>MRHVRRVRSQEPHCCRHDQTRLAAGRKKGGVNTPTNASAPRESTATDTKGEAPCFTVPKPKLLQQIHREAKKYITQAQKKTAFRCRGNKWLWCAAVRASHPSLIKRHRTTTHRDDSVQWRRLSSTHKAAITFHPVIAQIYAPSMHCQQRREGHGRGLSRPSSFRPQQILSILLLATPWVPRNAVKQSRVYGSPQCVGRSWQSPTLTPPHMSSSTTFPHTKGQRHEEKAAAQRTQKHRHPRRTARKSHAHSTPTAATRGTGRIQVHGAAALLPSAPTDWNCAPTAGCGGRRHTSTVRHSAHHLLPPKCTRQAGARRLVSLLPSQRQKQKVFAGHQCL</sequence>
<accession>K2N779</accession>
<evidence type="ECO:0000256" key="1">
    <source>
        <dbReference type="SAM" id="MobiDB-lite"/>
    </source>
</evidence>
<feature type="compositionally biased region" description="Polar residues" evidence="1">
    <location>
        <begin position="199"/>
        <end position="217"/>
    </location>
</feature>
<comment type="caution">
    <text evidence="2">The sequence shown here is derived from an EMBL/GenBank/DDBJ whole genome shotgun (WGS) entry which is preliminary data.</text>
</comment>
<protein>
    <submittedName>
        <fullName evidence="2">Uncharacterized protein</fullName>
    </submittedName>
</protein>
<evidence type="ECO:0000313" key="3">
    <source>
        <dbReference type="Proteomes" id="UP000007350"/>
    </source>
</evidence>
<dbReference type="AlphaFoldDB" id="K2N779"/>
<keyword evidence="3" id="KW-1185">Reference proteome</keyword>
<feature type="region of interest" description="Disordered" evidence="1">
    <location>
        <begin position="1"/>
        <end position="50"/>
    </location>
</feature>
<dbReference type="Proteomes" id="UP000007350">
    <property type="component" value="Unassembled WGS sequence"/>
</dbReference>
<feature type="compositionally biased region" description="Polar residues" evidence="1">
    <location>
        <begin position="32"/>
        <end position="47"/>
    </location>
</feature>
<dbReference type="OrthoDB" id="10592467at2759"/>
<proteinExistence type="predicted"/>
<gene>
    <name evidence="2" type="ORF">MOQ_002423</name>
</gene>
<feature type="compositionally biased region" description="Basic and acidic residues" evidence="1">
    <location>
        <begin position="8"/>
        <end position="20"/>
    </location>
</feature>
<reference evidence="2 3" key="1">
    <citation type="journal article" date="2012" name="BMC Genomics">
        <title>Comparative genomic analysis of human infective Trypanosoma cruzi lineages with the bat-restricted subspecies T. cruzi marinkellei.</title>
        <authorList>
            <person name="Franzen O."/>
            <person name="Talavera-Lopez C."/>
            <person name="Ochaya S."/>
            <person name="Butler C.E."/>
            <person name="Messenger L.A."/>
            <person name="Lewis M.D."/>
            <person name="Llewellyn M.S."/>
            <person name="Marinkelle C.J."/>
            <person name="Tyler K.M."/>
            <person name="Miles M.A."/>
            <person name="Andersson B."/>
        </authorList>
    </citation>
    <scope>NUCLEOTIDE SEQUENCE [LARGE SCALE GENOMIC DNA]</scope>
    <source>
        <strain evidence="2 3">B7</strain>
    </source>
</reference>
<feature type="region of interest" description="Disordered" evidence="1">
    <location>
        <begin position="198"/>
        <end position="261"/>
    </location>
</feature>